<dbReference type="PANTHER" id="PTHR11474:SF126">
    <property type="entry name" value="TYROSINASE-LIKE PROTEIN TYR-1-RELATED"/>
    <property type="match status" value="1"/>
</dbReference>
<evidence type="ECO:0000256" key="2">
    <source>
        <dbReference type="ARBA" id="ARBA00023008"/>
    </source>
</evidence>
<dbReference type="Gene3D" id="1.10.1280.10">
    <property type="entry name" value="Di-copper center containing domain from catechol oxidase"/>
    <property type="match status" value="1"/>
</dbReference>
<proteinExistence type="predicted"/>
<keyword evidence="3" id="KW-0732">Signal</keyword>
<feature type="chain" id="PRO_5010324439" evidence="3">
    <location>
        <begin position="31"/>
        <end position="506"/>
    </location>
</feature>
<feature type="domain" description="Tyrosinase copper-binding" evidence="5">
    <location>
        <begin position="308"/>
        <end position="319"/>
    </location>
</feature>
<evidence type="ECO:0000259" key="5">
    <source>
        <dbReference type="PROSITE" id="PS00498"/>
    </source>
</evidence>
<dbReference type="SUPFAM" id="SSF48056">
    <property type="entry name" value="Di-copper centre-containing domain"/>
    <property type="match status" value="1"/>
</dbReference>
<evidence type="ECO:0000256" key="1">
    <source>
        <dbReference type="ARBA" id="ARBA00022723"/>
    </source>
</evidence>
<dbReference type="AlphaFoldDB" id="A0A1S3I9L8"/>
<name>A0A1S3I9L8_LINAN</name>
<dbReference type="GO" id="GO:0016491">
    <property type="term" value="F:oxidoreductase activity"/>
    <property type="evidence" value="ECO:0007669"/>
    <property type="project" value="InterPro"/>
</dbReference>
<keyword evidence="2" id="KW-0186">Copper</keyword>
<dbReference type="GO" id="GO:0046872">
    <property type="term" value="F:metal ion binding"/>
    <property type="evidence" value="ECO:0007669"/>
    <property type="project" value="UniProtKB-KW"/>
</dbReference>
<keyword evidence="6" id="KW-1185">Reference proteome</keyword>
<protein>
    <submittedName>
        <fullName evidence="7">Tyrosinase-like protein tyr-3</fullName>
    </submittedName>
</protein>
<dbReference type="RefSeq" id="XP_013394952.1">
    <property type="nucleotide sequence ID" value="XM_013539498.1"/>
</dbReference>
<dbReference type="GeneID" id="106162277"/>
<dbReference type="Pfam" id="PF00264">
    <property type="entry name" value="Tyrosinase"/>
    <property type="match status" value="1"/>
</dbReference>
<dbReference type="InterPro" id="IPR050316">
    <property type="entry name" value="Tyrosinase/Hemocyanin"/>
</dbReference>
<organism evidence="6 7">
    <name type="scientific">Lingula anatina</name>
    <name type="common">Brachiopod</name>
    <name type="synonym">Lingula unguis</name>
    <dbReference type="NCBI Taxonomy" id="7574"/>
    <lineage>
        <taxon>Eukaryota</taxon>
        <taxon>Metazoa</taxon>
        <taxon>Spiralia</taxon>
        <taxon>Lophotrochozoa</taxon>
        <taxon>Brachiopoda</taxon>
        <taxon>Linguliformea</taxon>
        <taxon>Lingulata</taxon>
        <taxon>Lingulida</taxon>
        <taxon>Linguloidea</taxon>
        <taxon>Lingulidae</taxon>
        <taxon>Lingula</taxon>
    </lineage>
</organism>
<dbReference type="InterPro" id="IPR002227">
    <property type="entry name" value="Tyrosinase_Cu-bd"/>
</dbReference>
<gene>
    <name evidence="7" type="primary">LOC106162277</name>
</gene>
<evidence type="ECO:0000313" key="7">
    <source>
        <dbReference type="RefSeq" id="XP_013394952.1"/>
    </source>
</evidence>
<dbReference type="PRINTS" id="PR00092">
    <property type="entry name" value="TYROSINASE"/>
</dbReference>
<reference evidence="7" key="1">
    <citation type="submission" date="2025-08" db="UniProtKB">
        <authorList>
            <consortium name="RefSeq"/>
        </authorList>
    </citation>
    <scope>IDENTIFICATION</scope>
    <source>
        <tissue evidence="7">Gonads</tissue>
    </source>
</reference>
<feature type="signal peptide" evidence="3">
    <location>
        <begin position="1"/>
        <end position="30"/>
    </location>
</feature>
<sequence>MFVTCSSTAMASRSLVLSLLVLMTAPTADGQALCNIANRLAQFFPRAFSNRVTTLCRAWTSEAITTHSFSGVGIQSSVRGGVGENLLPVYSQTPQVCRSPVVRKEVRTLTDAEWRRFVNAVIQLKRTPQGQSNAYDEFAIIHNATTAPQAHFTAMFLPWHREYLFRFENALRQIDCSIAIPYWDVTLDAPLPEGRDSILWTDYYYGSSVGPVTSGPFRNWRIPPEVVQWVADTGVERGENFNYGDILYRTLGTQGGGFFPNDIVQEIFRARRFRELTWAVDPLLEAVHAGPHVFTGGHHAILLSASFDPIFWIYHSFIDCLWEEWRQNYQQADPETDYVTLDSELASDQELAPYARANAPMLPFGPPLRNSDGLRNIYTQRYYRCARRPTCSANSLDCGSSYLFCDTRSYSCVSQIQQGGNCTGFEGNSRACFSSVCCNGVCSASCGPPPREPAPAPGTDCDRTGCKINARDDYNRQRTSNNRPPTFMDHIRRLDNFVSNLERRIF</sequence>
<dbReference type="Proteomes" id="UP000085678">
    <property type="component" value="Unplaced"/>
</dbReference>
<dbReference type="PROSITE" id="PS00498">
    <property type="entry name" value="TYROSINASE_2"/>
    <property type="match status" value="1"/>
</dbReference>
<accession>A0A1S3I9L8</accession>
<evidence type="ECO:0000313" key="6">
    <source>
        <dbReference type="Proteomes" id="UP000085678"/>
    </source>
</evidence>
<evidence type="ECO:0000256" key="3">
    <source>
        <dbReference type="SAM" id="SignalP"/>
    </source>
</evidence>
<dbReference type="PANTHER" id="PTHR11474">
    <property type="entry name" value="TYROSINASE FAMILY MEMBER"/>
    <property type="match status" value="1"/>
</dbReference>
<dbReference type="STRING" id="7574.A0A1S3I9L8"/>
<dbReference type="OrthoDB" id="6132182at2759"/>
<dbReference type="InParanoid" id="A0A1S3I9L8"/>
<dbReference type="PROSITE" id="PS00497">
    <property type="entry name" value="TYROSINASE_1"/>
    <property type="match status" value="1"/>
</dbReference>
<keyword evidence="1" id="KW-0479">Metal-binding</keyword>
<dbReference type="InterPro" id="IPR008922">
    <property type="entry name" value="Di-copper_centre_dom_sf"/>
</dbReference>
<dbReference type="KEGG" id="lak:106162277"/>
<feature type="domain" description="Tyrosinase copper-binding" evidence="4">
    <location>
        <begin position="151"/>
        <end position="168"/>
    </location>
</feature>
<evidence type="ECO:0000259" key="4">
    <source>
        <dbReference type="PROSITE" id="PS00497"/>
    </source>
</evidence>